<dbReference type="InterPro" id="IPR001790">
    <property type="entry name" value="Ribosomal_uL10"/>
</dbReference>
<evidence type="ECO:0000256" key="8">
    <source>
        <dbReference type="SAM" id="MobiDB-lite"/>
    </source>
</evidence>
<dbReference type="HAMAP" id="MF_00362">
    <property type="entry name" value="Ribosomal_uL10"/>
    <property type="match status" value="1"/>
</dbReference>
<accession>A0A852WB90</accession>
<name>A0A852WB90_9MICO</name>
<reference evidence="9 10" key="1">
    <citation type="submission" date="2020-07" db="EMBL/GenBank/DDBJ databases">
        <title>Sequencing the genomes of 1000 actinobacteria strains.</title>
        <authorList>
            <person name="Klenk H.-P."/>
        </authorList>
    </citation>
    <scope>NUCLEOTIDE SEQUENCE [LARGE SCALE GENOMIC DNA]</scope>
    <source>
        <strain evidence="9 10">DSM 23987</strain>
    </source>
</reference>
<feature type="compositionally biased region" description="Low complexity" evidence="8">
    <location>
        <begin position="208"/>
        <end position="220"/>
    </location>
</feature>
<evidence type="ECO:0000256" key="1">
    <source>
        <dbReference type="ARBA" id="ARBA00002633"/>
    </source>
</evidence>
<organism evidence="9 10">
    <name type="scientific">Pedococcus badiiscoriae</name>
    <dbReference type="NCBI Taxonomy" id="642776"/>
    <lineage>
        <taxon>Bacteria</taxon>
        <taxon>Bacillati</taxon>
        <taxon>Actinomycetota</taxon>
        <taxon>Actinomycetes</taxon>
        <taxon>Micrococcales</taxon>
        <taxon>Intrasporangiaceae</taxon>
        <taxon>Pedococcus</taxon>
    </lineage>
</organism>
<dbReference type="GO" id="GO:0006412">
    <property type="term" value="P:translation"/>
    <property type="evidence" value="ECO:0007669"/>
    <property type="project" value="UniProtKB-UniRule"/>
</dbReference>
<dbReference type="InterPro" id="IPR043141">
    <property type="entry name" value="Ribosomal_uL10-like_sf"/>
</dbReference>
<evidence type="ECO:0000313" key="9">
    <source>
        <dbReference type="EMBL" id="NYG06363.1"/>
    </source>
</evidence>
<dbReference type="GO" id="GO:0015934">
    <property type="term" value="C:large ribosomal subunit"/>
    <property type="evidence" value="ECO:0007669"/>
    <property type="project" value="InterPro"/>
</dbReference>
<keyword evidence="4 7" id="KW-0687">Ribonucleoprotein</keyword>
<comment type="caution">
    <text evidence="9">The sequence shown here is derived from an EMBL/GenBank/DDBJ whole genome shotgun (WGS) entry which is preliminary data.</text>
</comment>
<protein>
    <recommendedName>
        <fullName evidence="6 7">Large ribosomal subunit protein uL10</fullName>
    </recommendedName>
</protein>
<dbReference type="InterPro" id="IPR002363">
    <property type="entry name" value="Ribosomal_uL10_CS_bac"/>
</dbReference>
<proteinExistence type="inferred from homology"/>
<dbReference type="SUPFAM" id="SSF160369">
    <property type="entry name" value="Ribosomal protein L10-like"/>
    <property type="match status" value="1"/>
</dbReference>
<keyword evidence="7" id="KW-0699">rRNA-binding</keyword>
<dbReference type="NCBIfam" id="NF000955">
    <property type="entry name" value="PRK00099.1-1"/>
    <property type="match status" value="1"/>
</dbReference>
<comment type="function">
    <text evidence="1 7">Forms part of the ribosomal stalk, playing a central role in the interaction of the ribosome with GTP-bound translation factors.</text>
</comment>
<keyword evidence="3 7" id="KW-0689">Ribosomal protein</keyword>
<dbReference type="Pfam" id="PF00466">
    <property type="entry name" value="Ribosomal_L10"/>
    <property type="match status" value="1"/>
</dbReference>
<dbReference type="AlphaFoldDB" id="A0A852WB90"/>
<evidence type="ECO:0000256" key="7">
    <source>
        <dbReference type="HAMAP-Rule" id="MF_00362"/>
    </source>
</evidence>
<evidence type="ECO:0000256" key="6">
    <source>
        <dbReference type="ARBA" id="ARBA00035202"/>
    </source>
</evidence>
<gene>
    <name evidence="7" type="primary">rplJ</name>
    <name evidence="9" type="ORF">BJ986_000850</name>
</gene>
<dbReference type="Proteomes" id="UP000573599">
    <property type="component" value="Unassembled WGS sequence"/>
</dbReference>
<dbReference type="InterPro" id="IPR047865">
    <property type="entry name" value="Ribosomal_uL10_bac_type"/>
</dbReference>
<dbReference type="PANTHER" id="PTHR11560">
    <property type="entry name" value="39S RIBOSOMAL PROTEIN L10, MITOCHONDRIAL"/>
    <property type="match status" value="1"/>
</dbReference>
<evidence type="ECO:0000313" key="10">
    <source>
        <dbReference type="Proteomes" id="UP000573599"/>
    </source>
</evidence>
<evidence type="ECO:0000256" key="2">
    <source>
        <dbReference type="ARBA" id="ARBA00008889"/>
    </source>
</evidence>
<dbReference type="GO" id="GO:0003735">
    <property type="term" value="F:structural constituent of ribosome"/>
    <property type="evidence" value="ECO:0007669"/>
    <property type="project" value="InterPro"/>
</dbReference>
<evidence type="ECO:0000256" key="4">
    <source>
        <dbReference type="ARBA" id="ARBA00023274"/>
    </source>
</evidence>
<dbReference type="InterPro" id="IPR022973">
    <property type="entry name" value="Ribosomal_uL10_bac"/>
</dbReference>
<keyword evidence="7" id="KW-0694">RNA-binding</keyword>
<dbReference type="RefSeq" id="WP_179420857.1">
    <property type="nucleotide sequence ID" value="NZ_JACCAB010000001.1"/>
</dbReference>
<dbReference type="GO" id="GO:0070180">
    <property type="term" value="F:large ribosomal subunit rRNA binding"/>
    <property type="evidence" value="ECO:0007669"/>
    <property type="project" value="UniProtKB-UniRule"/>
</dbReference>
<feature type="region of interest" description="Disordered" evidence="8">
    <location>
        <begin position="204"/>
        <end position="226"/>
    </location>
</feature>
<comment type="subunit">
    <text evidence="5 7">Part of the ribosomal stalk of the 50S ribosomal subunit. The N-terminus interacts with L11 and the large rRNA to form the base of the stalk. The C-terminus forms an elongated spine to which L12 dimers bind in a sequential fashion forming a multimeric L10(L12)X complex.</text>
</comment>
<dbReference type="Gene3D" id="3.30.70.1730">
    <property type="match status" value="1"/>
</dbReference>
<dbReference type="Gene3D" id="6.10.250.290">
    <property type="match status" value="1"/>
</dbReference>
<dbReference type="EMBL" id="JACCAB010000001">
    <property type="protein sequence ID" value="NYG06363.1"/>
    <property type="molecule type" value="Genomic_DNA"/>
</dbReference>
<comment type="similarity">
    <text evidence="2 7">Belongs to the universal ribosomal protein uL10 family.</text>
</comment>
<dbReference type="PROSITE" id="PS01109">
    <property type="entry name" value="RIBOSOMAL_L10"/>
    <property type="match status" value="1"/>
</dbReference>
<evidence type="ECO:0000256" key="3">
    <source>
        <dbReference type="ARBA" id="ARBA00022980"/>
    </source>
</evidence>
<keyword evidence="10" id="KW-1185">Reference proteome</keyword>
<evidence type="ECO:0000256" key="5">
    <source>
        <dbReference type="ARBA" id="ARBA00026025"/>
    </source>
</evidence>
<dbReference type="CDD" id="cd05797">
    <property type="entry name" value="Ribosomal_L10"/>
    <property type="match status" value="1"/>
</dbReference>
<sequence length="226" mass="22785">MAKADKAAAIAELSDKFRNSGAAVLTEYRGLSVKQITTLRNSLRGNATFAVVKNTLTELAAKDAGVTAFDGQLVGPSAIAFVDGDPVEAAKGLRDFAKANPLLVIKGGVLDGKALTPAEITKLADLESREVLLAKLAGALQASLSQAVYLFAAPLSQTARVVDALRAKVEAEGPVAAAAAPAAEAEAPAVEAPAVDAPAVDAVEETPAEAPVAEATADVAEGGDES</sequence>